<evidence type="ECO:0000313" key="4">
    <source>
        <dbReference type="Proteomes" id="UP000237846"/>
    </source>
</evidence>
<gene>
    <name evidence="3" type="ORF">CLV72_10420</name>
</gene>
<accession>A0A2T0Q3X6</accession>
<keyword evidence="1" id="KW-0472">Membrane</keyword>
<reference evidence="3 4" key="1">
    <citation type="submission" date="2018-03" db="EMBL/GenBank/DDBJ databases">
        <title>Genomic Encyclopedia of Archaeal and Bacterial Type Strains, Phase II (KMG-II): from individual species to whole genera.</title>
        <authorList>
            <person name="Goeker M."/>
        </authorList>
    </citation>
    <scope>NUCLEOTIDE SEQUENCE [LARGE SCALE GENOMIC DNA]</scope>
    <source>
        <strain evidence="3 4">DSM 45601</strain>
    </source>
</reference>
<dbReference type="AlphaFoldDB" id="A0A2T0Q3X6"/>
<dbReference type="Proteomes" id="UP000237846">
    <property type="component" value="Unassembled WGS sequence"/>
</dbReference>
<evidence type="ECO:0000256" key="1">
    <source>
        <dbReference type="SAM" id="Phobius"/>
    </source>
</evidence>
<organism evidence="3 4">
    <name type="scientific">Allonocardiopsis opalescens</name>
    <dbReference type="NCBI Taxonomy" id="1144618"/>
    <lineage>
        <taxon>Bacteria</taxon>
        <taxon>Bacillati</taxon>
        <taxon>Actinomycetota</taxon>
        <taxon>Actinomycetes</taxon>
        <taxon>Streptosporangiales</taxon>
        <taxon>Allonocardiopsis</taxon>
    </lineage>
</organism>
<proteinExistence type="predicted"/>
<dbReference type="Pfam" id="PF10756">
    <property type="entry name" value="bPH_6"/>
    <property type="match status" value="1"/>
</dbReference>
<keyword evidence="1" id="KW-1133">Transmembrane helix</keyword>
<name>A0A2T0Q3X6_9ACTN</name>
<keyword evidence="1" id="KW-0812">Transmembrane</keyword>
<keyword evidence="4" id="KW-1185">Reference proteome</keyword>
<feature type="transmembrane region" description="Helical" evidence="1">
    <location>
        <begin position="51"/>
        <end position="68"/>
    </location>
</feature>
<dbReference type="RefSeq" id="WP_245930176.1">
    <property type="nucleotide sequence ID" value="NZ_PVZC01000004.1"/>
</dbReference>
<feature type="domain" description="Low molecular weight protein antigen 6 PH" evidence="2">
    <location>
        <begin position="70"/>
        <end position="139"/>
    </location>
</feature>
<evidence type="ECO:0000313" key="3">
    <source>
        <dbReference type="EMBL" id="PRX98443.1"/>
    </source>
</evidence>
<evidence type="ECO:0000259" key="2">
    <source>
        <dbReference type="Pfam" id="PF10756"/>
    </source>
</evidence>
<sequence>MTAPIQPPTLPVVWRPRRARTVPRAMAVVVNIATIGLAAALPGSWMLSDRLMMIALGVLIGAGLLFLTRPKIVGEEHRLIVVNIVRTRVLDWAEIVHISMREGEPWPTLDLADGSTLAAMGIQSSDGDHALRQLTELRAAVTAKGEAGEPDGA</sequence>
<dbReference type="InterPro" id="IPR019692">
    <property type="entry name" value="CFP-6_PH"/>
</dbReference>
<dbReference type="EMBL" id="PVZC01000004">
    <property type="protein sequence ID" value="PRX98443.1"/>
    <property type="molecule type" value="Genomic_DNA"/>
</dbReference>
<comment type="caution">
    <text evidence="3">The sequence shown here is derived from an EMBL/GenBank/DDBJ whole genome shotgun (WGS) entry which is preliminary data.</text>
</comment>
<feature type="transmembrane region" description="Helical" evidence="1">
    <location>
        <begin position="25"/>
        <end position="45"/>
    </location>
</feature>
<protein>
    <submittedName>
        <fullName evidence="3">PH (Pleckstrin Homology) domain-containing protein</fullName>
    </submittedName>
</protein>